<organism evidence="2 3">
    <name type="scientific">Pseudoalteromonas caenipelagi</name>
    <dbReference type="NCBI Taxonomy" id="2726988"/>
    <lineage>
        <taxon>Bacteria</taxon>
        <taxon>Pseudomonadati</taxon>
        <taxon>Pseudomonadota</taxon>
        <taxon>Gammaproteobacteria</taxon>
        <taxon>Alteromonadales</taxon>
        <taxon>Pseudoalteromonadaceae</taxon>
        <taxon>Pseudoalteromonas</taxon>
    </lineage>
</organism>
<proteinExistence type="predicted"/>
<gene>
    <name evidence="2" type="ORF">HG263_12055</name>
</gene>
<sequence>MNKLTLAISAAILSTGVAAQMEFNTQYTLEYDLLLDGQLSNVLYKSYDFKGDTSHFIAEE</sequence>
<keyword evidence="3" id="KW-1185">Reference proteome</keyword>
<dbReference type="Proteomes" id="UP000586305">
    <property type="component" value="Unassembled WGS sequence"/>
</dbReference>
<name>A0A849VHQ7_9GAMM</name>
<evidence type="ECO:0000256" key="1">
    <source>
        <dbReference type="SAM" id="SignalP"/>
    </source>
</evidence>
<dbReference type="AlphaFoldDB" id="A0A849VHQ7"/>
<accession>A0A849VHQ7</accession>
<comment type="caution">
    <text evidence="2">The sequence shown here is derived from an EMBL/GenBank/DDBJ whole genome shotgun (WGS) entry which is preliminary data.</text>
</comment>
<evidence type="ECO:0000313" key="2">
    <source>
        <dbReference type="EMBL" id="NOU51261.1"/>
    </source>
</evidence>
<protein>
    <submittedName>
        <fullName evidence="2">Uncharacterized protein</fullName>
    </submittedName>
</protein>
<feature type="signal peptide" evidence="1">
    <location>
        <begin position="1"/>
        <end position="19"/>
    </location>
</feature>
<reference evidence="2 3" key="1">
    <citation type="submission" date="2020-04" db="EMBL/GenBank/DDBJ databases">
        <title>Pseudoalteromonas caenipelagi sp. nov., isolated from a tidal flat.</title>
        <authorList>
            <person name="Park S."/>
            <person name="Yoon J.-H."/>
        </authorList>
    </citation>
    <scope>NUCLEOTIDE SEQUENCE [LARGE SCALE GENOMIC DNA]</scope>
    <source>
        <strain evidence="2 3">JBTF-M23</strain>
    </source>
</reference>
<dbReference type="EMBL" id="JABBPG010000004">
    <property type="protein sequence ID" value="NOU51261.1"/>
    <property type="molecule type" value="Genomic_DNA"/>
</dbReference>
<dbReference type="RefSeq" id="WP_171626322.1">
    <property type="nucleotide sequence ID" value="NZ_JABBPG010000004.1"/>
</dbReference>
<feature type="chain" id="PRO_5032636190" evidence="1">
    <location>
        <begin position="20"/>
        <end position="60"/>
    </location>
</feature>
<evidence type="ECO:0000313" key="3">
    <source>
        <dbReference type="Proteomes" id="UP000586305"/>
    </source>
</evidence>
<keyword evidence="1" id="KW-0732">Signal</keyword>